<reference evidence="11 12" key="1">
    <citation type="submission" date="2016-07" db="EMBL/GenBank/DDBJ databases">
        <authorList>
            <person name="Lefevre C.T."/>
        </authorList>
    </citation>
    <scope>NUCLEOTIDE SEQUENCE [LARGE SCALE GENOMIC DNA]</scope>
    <source>
        <strain evidence="11">PR1</strain>
    </source>
</reference>
<dbReference type="PANTHER" id="PTHR33571:SF14">
    <property type="entry name" value="PROTEIN ADENYLYLTRANSFERASE MJ0435-RELATED"/>
    <property type="match status" value="1"/>
</dbReference>
<dbReference type="RefSeq" id="WP_069186455.1">
    <property type="nucleotide sequence ID" value="NZ_FLYE01000004.1"/>
</dbReference>
<keyword evidence="8" id="KW-0460">Magnesium</keyword>
<keyword evidence="5" id="KW-0479">Metal-binding</keyword>
<dbReference type="InterPro" id="IPR052038">
    <property type="entry name" value="Type-VII_TA_antitoxin"/>
</dbReference>
<dbReference type="GO" id="GO:0016779">
    <property type="term" value="F:nucleotidyltransferase activity"/>
    <property type="evidence" value="ECO:0007669"/>
    <property type="project" value="UniProtKB-KW"/>
</dbReference>
<evidence type="ECO:0000256" key="3">
    <source>
        <dbReference type="ARBA" id="ARBA00022679"/>
    </source>
</evidence>
<dbReference type="PANTHER" id="PTHR33571">
    <property type="entry name" value="SSL8005 PROTEIN"/>
    <property type="match status" value="1"/>
</dbReference>
<dbReference type="Proteomes" id="UP000231658">
    <property type="component" value="Unassembled WGS sequence"/>
</dbReference>
<evidence type="ECO:0000256" key="7">
    <source>
        <dbReference type="ARBA" id="ARBA00022840"/>
    </source>
</evidence>
<organism evidence="11 12">
    <name type="scientific">Candidatus Terasakiella magnetica</name>
    <dbReference type="NCBI Taxonomy" id="1867952"/>
    <lineage>
        <taxon>Bacteria</taxon>
        <taxon>Pseudomonadati</taxon>
        <taxon>Pseudomonadota</taxon>
        <taxon>Alphaproteobacteria</taxon>
        <taxon>Rhodospirillales</taxon>
        <taxon>Terasakiellaceae</taxon>
        <taxon>Terasakiella</taxon>
    </lineage>
</organism>
<comment type="cofactor">
    <cofactor evidence="1">
        <name>Mg(2+)</name>
        <dbReference type="ChEBI" id="CHEBI:18420"/>
    </cofactor>
</comment>
<feature type="domain" description="Polymerase nucleotidyl transferase" evidence="10">
    <location>
        <begin position="16"/>
        <end position="94"/>
    </location>
</feature>
<dbReference type="STRING" id="1867952.MTBPR1_120056"/>
<dbReference type="InterPro" id="IPR043519">
    <property type="entry name" value="NT_sf"/>
</dbReference>
<evidence type="ECO:0000256" key="4">
    <source>
        <dbReference type="ARBA" id="ARBA00022695"/>
    </source>
</evidence>
<dbReference type="EMBL" id="FLYE01000004">
    <property type="protein sequence ID" value="SCA55750.1"/>
    <property type="molecule type" value="Genomic_DNA"/>
</dbReference>
<dbReference type="AlphaFoldDB" id="A0A1C3REN1"/>
<evidence type="ECO:0000256" key="2">
    <source>
        <dbReference type="ARBA" id="ARBA00022649"/>
    </source>
</evidence>
<proteinExistence type="inferred from homology"/>
<evidence type="ECO:0000256" key="5">
    <source>
        <dbReference type="ARBA" id="ARBA00022723"/>
    </source>
</evidence>
<evidence type="ECO:0000256" key="1">
    <source>
        <dbReference type="ARBA" id="ARBA00001946"/>
    </source>
</evidence>
<dbReference type="GO" id="GO:0005524">
    <property type="term" value="F:ATP binding"/>
    <property type="evidence" value="ECO:0007669"/>
    <property type="project" value="UniProtKB-KW"/>
</dbReference>
<comment type="similarity">
    <text evidence="9">Belongs to the MntA antitoxin family.</text>
</comment>
<evidence type="ECO:0000259" key="10">
    <source>
        <dbReference type="Pfam" id="PF01909"/>
    </source>
</evidence>
<name>A0A1C3REN1_9PROT</name>
<keyword evidence="12" id="KW-1185">Reference proteome</keyword>
<keyword evidence="7" id="KW-0067">ATP-binding</keyword>
<evidence type="ECO:0000313" key="11">
    <source>
        <dbReference type="EMBL" id="SCA55750.1"/>
    </source>
</evidence>
<accession>A0A1C3REN1</accession>
<dbReference type="GO" id="GO:0046872">
    <property type="term" value="F:metal ion binding"/>
    <property type="evidence" value="ECO:0007669"/>
    <property type="project" value="UniProtKB-KW"/>
</dbReference>
<evidence type="ECO:0000256" key="6">
    <source>
        <dbReference type="ARBA" id="ARBA00022741"/>
    </source>
</evidence>
<sequence length="102" mass="11493">MTDKADIFKKLSTMQDELDEFGIARIGLFGSYARGTPRSDSDIDMLVEFYETPGLIQLAELHIRLEESFGRRVDIATTQMLSADLKDNVLSEVIFDDKTSQA</sequence>
<dbReference type="SUPFAM" id="SSF81301">
    <property type="entry name" value="Nucleotidyltransferase"/>
    <property type="match status" value="1"/>
</dbReference>
<dbReference type="CDD" id="cd05403">
    <property type="entry name" value="NT_KNTase_like"/>
    <property type="match status" value="1"/>
</dbReference>
<dbReference type="OrthoDB" id="559450at2"/>
<dbReference type="Pfam" id="PF01909">
    <property type="entry name" value="NTP_transf_2"/>
    <property type="match status" value="1"/>
</dbReference>
<protein>
    <submittedName>
        <fullName evidence="11">Putative DNA polymerase beta domain protein region</fullName>
    </submittedName>
</protein>
<dbReference type="InterPro" id="IPR002934">
    <property type="entry name" value="Polymerase_NTP_transf_dom"/>
</dbReference>
<keyword evidence="6" id="KW-0547">Nucleotide-binding</keyword>
<evidence type="ECO:0000256" key="8">
    <source>
        <dbReference type="ARBA" id="ARBA00022842"/>
    </source>
</evidence>
<dbReference type="Gene3D" id="3.30.460.10">
    <property type="entry name" value="Beta Polymerase, domain 2"/>
    <property type="match status" value="1"/>
</dbReference>
<keyword evidence="3" id="KW-0808">Transferase</keyword>
<evidence type="ECO:0000313" key="12">
    <source>
        <dbReference type="Proteomes" id="UP000231658"/>
    </source>
</evidence>
<gene>
    <name evidence="11" type="ORF">MTBPR1_120056</name>
</gene>
<keyword evidence="4" id="KW-0548">Nucleotidyltransferase</keyword>
<keyword evidence="2" id="KW-1277">Toxin-antitoxin system</keyword>
<evidence type="ECO:0000256" key="9">
    <source>
        <dbReference type="ARBA" id="ARBA00038276"/>
    </source>
</evidence>